<dbReference type="InterPro" id="IPR005546">
    <property type="entry name" value="Autotransporte_beta"/>
</dbReference>
<evidence type="ECO:0000259" key="2">
    <source>
        <dbReference type="PROSITE" id="PS51208"/>
    </source>
</evidence>
<dbReference type="EMBL" id="RYFI01000011">
    <property type="protein sequence ID" value="RXF72915.1"/>
    <property type="molecule type" value="Genomic_DNA"/>
</dbReference>
<sequence>MPRLSWRAGLTLGATGAVFASAALAQEPAPAPASVQDIRSAQVLLEGGVFLSQAEVEAAFARFGVDRPTDKKRPIPNAKAYWEQGAASFGQAEQGGRLGSGGSASQFRLGVDREVRPGVVVGGMAGAGVGTVSSGDLSSQSLAAHADLYAGVTHGPAFLRGLVGATTVDFDGLGQGPEDARCQGRAVSTGLRAASQVGGTLEVESLRITPAATLSLHANRLSGFDVKGDNGGLSFAERRAAAAIGTIRLTGAKTVRVAPNHNLDLEAFVGADEVVGFKADRLRARSDASEITAAVLGSPTGRGVVGGLGVGTSLAQGVEFKVNYDYGSRDGVSTRAGRARLGVSF</sequence>
<evidence type="ECO:0000256" key="1">
    <source>
        <dbReference type="SAM" id="SignalP"/>
    </source>
</evidence>
<dbReference type="RefSeq" id="WP_128777776.1">
    <property type="nucleotide sequence ID" value="NZ_RYFI01000011.1"/>
</dbReference>
<feature type="signal peptide" evidence="1">
    <location>
        <begin position="1"/>
        <end position="25"/>
    </location>
</feature>
<feature type="domain" description="Autotransporter" evidence="2">
    <location>
        <begin position="74"/>
        <end position="345"/>
    </location>
</feature>
<organism evidence="3 4">
    <name type="scientific">Hansschlegelia zhihuaiae</name>
    <dbReference type="NCBI Taxonomy" id="405005"/>
    <lineage>
        <taxon>Bacteria</taxon>
        <taxon>Pseudomonadati</taxon>
        <taxon>Pseudomonadota</taxon>
        <taxon>Alphaproteobacteria</taxon>
        <taxon>Hyphomicrobiales</taxon>
        <taxon>Methylopilaceae</taxon>
        <taxon>Hansschlegelia</taxon>
    </lineage>
</organism>
<keyword evidence="4" id="KW-1185">Reference proteome</keyword>
<dbReference type="InterPro" id="IPR036709">
    <property type="entry name" value="Autotransporte_beta_dom_sf"/>
</dbReference>
<gene>
    <name evidence="3" type="ORF">EK403_12235</name>
</gene>
<evidence type="ECO:0000313" key="3">
    <source>
        <dbReference type="EMBL" id="RXF72915.1"/>
    </source>
</evidence>
<dbReference type="Gene3D" id="2.40.128.130">
    <property type="entry name" value="Autotransporter beta-domain"/>
    <property type="match status" value="1"/>
</dbReference>
<protein>
    <submittedName>
        <fullName evidence="3">Autotransporter domain-containing protein</fullName>
    </submittedName>
</protein>
<dbReference type="Pfam" id="PF03797">
    <property type="entry name" value="Autotransporter"/>
    <property type="match status" value="1"/>
</dbReference>
<keyword evidence="1" id="KW-0732">Signal</keyword>
<dbReference type="Proteomes" id="UP000289708">
    <property type="component" value="Unassembled WGS sequence"/>
</dbReference>
<dbReference type="PROSITE" id="PS51208">
    <property type="entry name" value="AUTOTRANSPORTER"/>
    <property type="match status" value="1"/>
</dbReference>
<proteinExistence type="predicted"/>
<accession>A0A4Q0MHN9</accession>
<comment type="caution">
    <text evidence="3">The sequence shown here is derived from an EMBL/GenBank/DDBJ whole genome shotgun (WGS) entry which is preliminary data.</text>
</comment>
<dbReference type="OrthoDB" id="8438603at2"/>
<reference evidence="3 4" key="1">
    <citation type="submission" date="2018-12" db="EMBL/GenBank/DDBJ databases">
        <title>bacterium Hansschlegelia zhihuaiae S113.</title>
        <authorList>
            <person name="He J."/>
        </authorList>
    </citation>
    <scope>NUCLEOTIDE SEQUENCE [LARGE SCALE GENOMIC DNA]</scope>
    <source>
        <strain evidence="3 4">S 113</strain>
    </source>
</reference>
<dbReference type="AlphaFoldDB" id="A0A4Q0MHN9"/>
<evidence type="ECO:0000313" key="4">
    <source>
        <dbReference type="Proteomes" id="UP000289708"/>
    </source>
</evidence>
<dbReference type="SMART" id="SM00869">
    <property type="entry name" value="Autotransporter"/>
    <property type="match status" value="1"/>
</dbReference>
<dbReference type="SUPFAM" id="SSF103515">
    <property type="entry name" value="Autotransporter"/>
    <property type="match status" value="1"/>
</dbReference>
<name>A0A4Q0MHN9_9HYPH</name>
<feature type="chain" id="PRO_5020759613" evidence="1">
    <location>
        <begin position="26"/>
        <end position="345"/>
    </location>
</feature>